<dbReference type="GO" id="GO:0006310">
    <property type="term" value="P:DNA recombination"/>
    <property type="evidence" value="ECO:0007669"/>
    <property type="project" value="UniProtKB-KW"/>
</dbReference>
<dbReference type="GO" id="GO:0015074">
    <property type="term" value="P:DNA integration"/>
    <property type="evidence" value="ECO:0007669"/>
    <property type="project" value="UniProtKB-KW"/>
</dbReference>
<dbReference type="GO" id="GO:0003887">
    <property type="term" value="F:DNA-directed DNA polymerase activity"/>
    <property type="evidence" value="ECO:0007669"/>
    <property type="project" value="UniProtKB-KW"/>
</dbReference>
<dbReference type="FunFam" id="3.10.10.10:FF:000007">
    <property type="entry name" value="Retrovirus-related Pol polyprotein from transposon 17.6-like Protein"/>
    <property type="match status" value="1"/>
</dbReference>
<evidence type="ECO:0000256" key="10">
    <source>
        <dbReference type="ARBA" id="ARBA00022908"/>
    </source>
</evidence>
<dbReference type="STRING" id="210143.A0A1R3IE86"/>
<dbReference type="Gene3D" id="3.30.70.270">
    <property type="match status" value="2"/>
</dbReference>
<keyword evidence="7" id="KW-0255">Endonuclease</keyword>
<evidence type="ECO:0000313" key="18">
    <source>
        <dbReference type="Proteomes" id="UP000188268"/>
    </source>
</evidence>
<gene>
    <name evidence="17" type="ORF">CCACVL1_12707</name>
</gene>
<dbReference type="FunFam" id="3.10.20.370:FF:000001">
    <property type="entry name" value="Retrovirus-related Pol polyprotein from transposon 17.6-like protein"/>
    <property type="match status" value="1"/>
</dbReference>
<dbReference type="GO" id="GO:0004190">
    <property type="term" value="F:aspartic-type endopeptidase activity"/>
    <property type="evidence" value="ECO:0007669"/>
    <property type="project" value="UniProtKB-KW"/>
</dbReference>
<accession>A0A1R3IE86</accession>
<dbReference type="EMBL" id="AWWV01010240">
    <property type="protein sequence ID" value="OMO80899.1"/>
    <property type="molecule type" value="Genomic_DNA"/>
</dbReference>
<dbReference type="GO" id="GO:0003677">
    <property type="term" value="F:DNA binding"/>
    <property type="evidence" value="ECO:0007669"/>
    <property type="project" value="UniProtKB-KW"/>
</dbReference>
<dbReference type="Gene3D" id="3.30.420.10">
    <property type="entry name" value="Ribonuclease H-like superfamily/Ribonuclease H"/>
    <property type="match status" value="1"/>
</dbReference>
<dbReference type="PANTHER" id="PTHR37984">
    <property type="entry name" value="PROTEIN CBG26694"/>
    <property type="match status" value="1"/>
</dbReference>
<evidence type="ECO:0000256" key="6">
    <source>
        <dbReference type="ARBA" id="ARBA00022750"/>
    </source>
</evidence>
<dbReference type="InterPro" id="IPR000477">
    <property type="entry name" value="RT_dom"/>
</dbReference>
<evidence type="ECO:0000256" key="4">
    <source>
        <dbReference type="ARBA" id="ARBA00022722"/>
    </source>
</evidence>
<dbReference type="PROSITE" id="PS50181">
    <property type="entry name" value="FBOX"/>
    <property type="match status" value="1"/>
</dbReference>
<keyword evidence="8" id="KW-0378">Hydrolase</keyword>
<evidence type="ECO:0000256" key="2">
    <source>
        <dbReference type="ARBA" id="ARBA00022679"/>
    </source>
</evidence>
<evidence type="ECO:0000256" key="7">
    <source>
        <dbReference type="ARBA" id="ARBA00022759"/>
    </source>
</evidence>
<keyword evidence="14" id="KW-0233">DNA recombination</keyword>
<keyword evidence="9" id="KW-0460">Magnesium</keyword>
<dbReference type="GO" id="GO:0046872">
    <property type="term" value="F:metal ion binding"/>
    <property type="evidence" value="ECO:0007669"/>
    <property type="project" value="UniProtKB-KW"/>
</dbReference>
<dbReference type="Gramene" id="OMO80899">
    <property type="protein sequence ID" value="OMO80899"/>
    <property type="gene ID" value="CCACVL1_12707"/>
</dbReference>
<keyword evidence="1" id="KW-0645">Protease</keyword>
<keyword evidence="3" id="KW-0548">Nucleotidyltransferase</keyword>
<dbReference type="SUPFAM" id="SSF56672">
    <property type="entry name" value="DNA/RNA polymerases"/>
    <property type="match status" value="1"/>
</dbReference>
<evidence type="ECO:0000256" key="1">
    <source>
        <dbReference type="ARBA" id="ARBA00022670"/>
    </source>
</evidence>
<evidence type="ECO:0000256" key="3">
    <source>
        <dbReference type="ARBA" id="ARBA00022695"/>
    </source>
</evidence>
<dbReference type="PROSITE" id="PS50878">
    <property type="entry name" value="RT_POL"/>
    <property type="match status" value="1"/>
</dbReference>
<dbReference type="InterPro" id="IPR043128">
    <property type="entry name" value="Rev_trsase/Diguanyl_cyclase"/>
</dbReference>
<dbReference type="SMART" id="SM00256">
    <property type="entry name" value="FBOX"/>
    <property type="match status" value="1"/>
</dbReference>
<dbReference type="GO" id="GO:0004519">
    <property type="term" value="F:endonuclease activity"/>
    <property type="evidence" value="ECO:0007669"/>
    <property type="project" value="UniProtKB-KW"/>
</dbReference>
<keyword evidence="5" id="KW-0479">Metal-binding</keyword>
<keyword evidence="18" id="KW-1185">Reference proteome</keyword>
<dbReference type="InterPro" id="IPR001810">
    <property type="entry name" value="F-box_dom"/>
</dbReference>
<dbReference type="Pfam" id="PF00646">
    <property type="entry name" value="F-box"/>
    <property type="match status" value="1"/>
</dbReference>
<dbReference type="Pfam" id="PF00078">
    <property type="entry name" value="RVT_1"/>
    <property type="match status" value="1"/>
</dbReference>
<dbReference type="InterPro" id="IPR036047">
    <property type="entry name" value="F-box-like_dom_sf"/>
</dbReference>
<evidence type="ECO:0000256" key="9">
    <source>
        <dbReference type="ARBA" id="ARBA00022842"/>
    </source>
</evidence>
<proteinExistence type="predicted"/>
<dbReference type="SUPFAM" id="SSF54160">
    <property type="entry name" value="Chromo domain-like"/>
    <property type="match status" value="1"/>
</dbReference>
<keyword evidence="4" id="KW-0540">Nuclease</keyword>
<dbReference type="InterPro" id="IPR016197">
    <property type="entry name" value="Chromo-like_dom_sf"/>
</dbReference>
<dbReference type="InterPro" id="IPR050951">
    <property type="entry name" value="Retrovirus_Pol_polyprotein"/>
</dbReference>
<keyword evidence="13" id="KW-0238">DNA-binding</keyword>
<dbReference type="Pfam" id="PF17917">
    <property type="entry name" value="RT_RNaseH"/>
    <property type="match status" value="1"/>
</dbReference>
<evidence type="ECO:0000256" key="14">
    <source>
        <dbReference type="ARBA" id="ARBA00023172"/>
    </source>
</evidence>
<dbReference type="GO" id="GO:0006508">
    <property type="term" value="P:proteolysis"/>
    <property type="evidence" value="ECO:0007669"/>
    <property type="project" value="UniProtKB-KW"/>
</dbReference>
<evidence type="ECO:0000313" key="17">
    <source>
        <dbReference type="EMBL" id="OMO80899.1"/>
    </source>
</evidence>
<dbReference type="InterPro" id="IPR017451">
    <property type="entry name" value="F-box-assoc_interact_dom"/>
</dbReference>
<keyword evidence="10" id="KW-0229">DNA integration</keyword>
<dbReference type="Proteomes" id="UP000188268">
    <property type="component" value="Unassembled WGS sequence"/>
</dbReference>
<evidence type="ECO:0000259" key="15">
    <source>
        <dbReference type="PROSITE" id="PS50181"/>
    </source>
</evidence>
<reference evidence="17 18" key="1">
    <citation type="submission" date="2013-09" db="EMBL/GenBank/DDBJ databases">
        <title>Corchorus capsularis genome sequencing.</title>
        <authorList>
            <person name="Alam M."/>
            <person name="Haque M.S."/>
            <person name="Islam M.S."/>
            <person name="Emdad E.M."/>
            <person name="Islam M.M."/>
            <person name="Ahmed B."/>
            <person name="Halim A."/>
            <person name="Hossen Q.M.M."/>
            <person name="Hossain M.Z."/>
            <person name="Ahmed R."/>
            <person name="Khan M.M."/>
            <person name="Islam R."/>
            <person name="Rashid M.M."/>
            <person name="Khan S.A."/>
            <person name="Rahman M.S."/>
            <person name="Alam M."/>
        </authorList>
    </citation>
    <scope>NUCLEOTIDE SEQUENCE [LARGE SCALE GENOMIC DNA]</scope>
    <source>
        <strain evidence="18">cv. CVL-1</strain>
        <tissue evidence="17">Whole seedling</tissue>
    </source>
</reference>
<dbReference type="InterPro" id="IPR041373">
    <property type="entry name" value="RT_RNaseH"/>
</dbReference>
<evidence type="ECO:0000256" key="5">
    <source>
        <dbReference type="ARBA" id="ARBA00022723"/>
    </source>
</evidence>
<evidence type="ECO:0000259" key="16">
    <source>
        <dbReference type="PROSITE" id="PS50878"/>
    </source>
</evidence>
<keyword evidence="6" id="KW-0064">Aspartyl protease</keyword>
<feature type="domain" description="Reverse transcriptase" evidence="16">
    <location>
        <begin position="256"/>
        <end position="435"/>
    </location>
</feature>
<dbReference type="AlphaFoldDB" id="A0A1R3IE86"/>
<dbReference type="NCBIfam" id="TIGR01640">
    <property type="entry name" value="F_box_assoc_1"/>
    <property type="match status" value="1"/>
</dbReference>
<dbReference type="OMA" id="VQWDIIT"/>
<dbReference type="CDD" id="cd09274">
    <property type="entry name" value="RNase_HI_RT_Ty3"/>
    <property type="match status" value="1"/>
</dbReference>
<sequence>MRSRISLPHDILEEILWRLAVKDVLRFRCLSKGCRDLIDGPEFVKLHLSHSLKTNSHRFLIIRDYAKSKPYTLDLDSLENAQIKNTDILPDLQVDSPIIGSCNGLIALRSKKNADAIVICNPTTRKTREIPKHPTLPASNVNYGFGYDPVSDDYKLVMLIQPYNNKQNSSTIRFTASDFLVSVQKNLDGELPSLKRISIVEDFSDVYPEDLPGLPPDREVEFYIDLIPGTTPISKTPYRMAPTELKELKEQLQELLDKGFIRPSVSPWGAPVLFVRKKDGSMRLCIDYRELNKVTVRNRYPLPRIDDLFDQLKGAQVFSKIDLRSGYHQLKIKAEDVPKSAFRTRFGHYEFLVMPFGLTNAPAAFMDLMNRVFKDYLDKFVVVFIDDILVSSKSMEEHGEHLWLVLQILREKKLYAKFKKCEFWLDSVAFLGHVVSKDGISVDTEKVKAIVEWSRPTNAIEVRSFLGLAGYYRRFVEGFSSIAMPMTKLTRKGAKFEWTKECEKSFKELKERLTSANVLNVPDGSGGFTIYSDASKKGLGCVLMQNGKVVAYASRQLKPYERNYPTHDLELAAVVFALKILRHYLYGEKCEIFTDHKSLKYIFTQKEINMRQRRWLELLKDYDLTISYHPGKANVVADALSRKNHGNLAALLTSQRSILDDLIRMEIGVRKHGIEGMLASLRIQPTLIERIKEAQLVDSALQKVRANIETGAPSDFRIHDDGSLRFGDRLCVPNDVEIKKVILDEAHYSGYTVHPGGTKMYRDLKETYWWNNMKREIGEFVAQCIVCQQVKWSIKGQLDSYNRFQYQNGSGSTSQWTLFLGYLDHLEAMSQYGQSERTIQIVEDMLRACAIDMKGAWDDHLPLVEFAYNNSYQANIQMAPYEALYGRKCRSPVCWDEVGERKLLGPEIVQQTVDKIQLIRERLRTAQSRQKSYADIRRRTLEFDVGDHVFLKVSPTKGVMRFGVRGKLSPRFIGPFEILEKVGEVAYRLALPPSLSGVHNVFHVSMLRKFTPDPNHVIELAPLPLRADLTYDEQPIKIVDRKEQVLRRRTIPYVKVQWHNHSEREATWELESKIKEKYPELFETNGT</sequence>
<evidence type="ECO:0000256" key="13">
    <source>
        <dbReference type="ARBA" id="ARBA00023125"/>
    </source>
</evidence>
<dbReference type="OrthoDB" id="851428at2759"/>
<dbReference type="SUPFAM" id="SSF53098">
    <property type="entry name" value="Ribonuclease H-like"/>
    <property type="match status" value="1"/>
</dbReference>
<dbReference type="InterPro" id="IPR056924">
    <property type="entry name" value="SH3_Tf2-1"/>
</dbReference>
<keyword evidence="12" id="KW-0239">DNA-directed DNA polymerase</keyword>
<evidence type="ECO:0000256" key="11">
    <source>
        <dbReference type="ARBA" id="ARBA00022918"/>
    </source>
</evidence>
<dbReference type="InterPro" id="IPR043502">
    <property type="entry name" value="DNA/RNA_pol_sf"/>
</dbReference>
<keyword evidence="11 17" id="KW-0695">RNA-directed DNA polymerase</keyword>
<dbReference type="PANTHER" id="PTHR37984:SF5">
    <property type="entry name" value="PROTEIN NYNRIN-LIKE"/>
    <property type="match status" value="1"/>
</dbReference>
<dbReference type="CDD" id="cd01647">
    <property type="entry name" value="RT_LTR"/>
    <property type="match status" value="1"/>
</dbReference>
<name>A0A1R3IE86_COCAP</name>
<evidence type="ECO:0000256" key="8">
    <source>
        <dbReference type="ARBA" id="ARBA00022801"/>
    </source>
</evidence>
<dbReference type="Pfam" id="PF17921">
    <property type="entry name" value="Integrase_H2C2"/>
    <property type="match status" value="1"/>
</dbReference>
<dbReference type="InterPro" id="IPR013187">
    <property type="entry name" value="F-box-assoc_dom_typ3"/>
</dbReference>
<dbReference type="Pfam" id="PF24626">
    <property type="entry name" value="SH3_Tf2-1"/>
    <property type="match status" value="1"/>
</dbReference>
<dbReference type="SUPFAM" id="SSF81383">
    <property type="entry name" value="F-box domain"/>
    <property type="match status" value="1"/>
</dbReference>
<dbReference type="GO" id="GO:0003964">
    <property type="term" value="F:RNA-directed DNA polymerase activity"/>
    <property type="evidence" value="ECO:0007669"/>
    <property type="project" value="UniProtKB-KW"/>
</dbReference>
<keyword evidence="2" id="KW-0808">Transferase</keyword>
<feature type="domain" description="F-box" evidence="15">
    <location>
        <begin position="1"/>
        <end position="46"/>
    </location>
</feature>
<organism evidence="17 18">
    <name type="scientific">Corchorus capsularis</name>
    <name type="common">Jute</name>
    <dbReference type="NCBI Taxonomy" id="210143"/>
    <lineage>
        <taxon>Eukaryota</taxon>
        <taxon>Viridiplantae</taxon>
        <taxon>Streptophyta</taxon>
        <taxon>Embryophyta</taxon>
        <taxon>Tracheophyta</taxon>
        <taxon>Spermatophyta</taxon>
        <taxon>Magnoliopsida</taxon>
        <taxon>eudicotyledons</taxon>
        <taxon>Gunneridae</taxon>
        <taxon>Pentapetalae</taxon>
        <taxon>rosids</taxon>
        <taxon>malvids</taxon>
        <taxon>Malvales</taxon>
        <taxon>Malvaceae</taxon>
        <taxon>Grewioideae</taxon>
        <taxon>Apeibeae</taxon>
        <taxon>Corchorus</taxon>
    </lineage>
</organism>
<dbReference type="Gene3D" id="3.10.10.10">
    <property type="entry name" value="HIV Type 1 Reverse Transcriptase, subunit A, domain 1"/>
    <property type="match status" value="1"/>
</dbReference>
<dbReference type="InterPro" id="IPR041588">
    <property type="entry name" value="Integrase_H2C2"/>
</dbReference>
<dbReference type="Gene3D" id="1.10.340.70">
    <property type="match status" value="1"/>
</dbReference>
<evidence type="ECO:0000256" key="12">
    <source>
        <dbReference type="ARBA" id="ARBA00022932"/>
    </source>
</evidence>
<dbReference type="FunFam" id="3.30.70.270:FF:000020">
    <property type="entry name" value="Transposon Tf2-6 polyprotein-like Protein"/>
    <property type="match status" value="1"/>
</dbReference>
<comment type="caution">
    <text evidence="17">The sequence shown here is derived from an EMBL/GenBank/DDBJ whole genome shotgun (WGS) entry which is preliminary data.</text>
</comment>
<dbReference type="InterPro" id="IPR012337">
    <property type="entry name" value="RNaseH-like_sf"/>
</dbReference>
<protein>
    <submittedName>
        <fullName evidence="17">Reverse transcriptase</fullName>
    </submittedName>
</protein>
<dbReference type="InterPro" id="IPR036397">
    <property type="entry name" value="RNaseH_sf"/>
</dbReference>
<dbReference type="Pfam" id="PF08268">
    <property type="entry name" value="FBA_3"/>
    <property type="match status" value="1"/>
</dbReference>